<dbReference type="InterPro" id="IPR001765">
    <property type="entry name" value="Carbonic_anhydrase"/>
</dbReference>
<evidence type="ECO:0000256" key="3">
    <source>
        <dbReference type="ARBA" id="ARBA00022833"/>
    </source>
</evidence>
<dbReference type="SMART" id="SM00947">
    <property type="entry name" value="Pro_CA"/>
    <property type="match status" value="1"/>
</dbReference>
<dbReference type="CDD" id="cd00883">
    <property type="entry name" value="beta_CA_cladeA"/>
    <property type="match status" value="1"/>
</dbReference>
<dbReference type="PROSITE" id="PS00705">
    <property type="entry name" value="PROK_CO2_ANHYDRASE_2"/>
    <property type="match status" value="1"/>
</dbReference>
<gene>
    <name evidence="9" type="ORF">HNQ86_000223</name>
    <name evidence="8" type="ORF">LF63_0110030</name>
</gene>
<evidence type="ECO:0000256" key="1">
    <source>
        <dbReference type="ARBA" id="ARBA00006217"/>
    </source>
</evidence>
<comment type="cofactor">
    <cofactor evidence="6">
        <name>Zn(2+)</name>
        <dbReference type="ChEBI" id="CHEBI:29105"/>
    </cofactor>
    <text evidence="6">Binds 1 zinc ion per subunit.</text>
</comment>
<dbReference type="GO" id="GO:0004089">
    <property type="term" value="F:carbonate dehydratase activity"/>
    <property type="evidence" value="ECO:0007669"/>
    <property type="project" value="UniProtKB-UniRule"/>
</dbReference>
<evidence type="ECO:0000256" key="2">
    <source>
        <dbReference type="ARBA" id="ARBA00022723"/>
    </source>
</evidence>
<dbReference type="OrthoDB" id="9797527at2"/>
<dbReference type="PANTHER" id="PTHR11002:SF76">
    <property type="entry name" value="CARBONIC ANHYDRASE"/>
    <property type="match status" value="1"/>
</dbReference>
<feature type="binding site" evidence="6">
    <location>
        <position position="44"/>
    </location>
    <ligand>
        <name>Zn(2+)</name>
        <dbReference type="ChEBI" id="CHEBI:29105"/>
    </ligand>
</feature>
<dbReference type="AlphaFoldDB" id="A0A099CV18"/>
<comment type="catalytic activity">
    <reaction evidence="5 7">
        <text>hydrogencarbonate + H(+) = CO2 + H2O</text>
        <dbReference type="Rhea" id="RHEA:10748"/>
        <dbReference type="ChEBI" id="CHEBI:15377"/>
        <dbReference type="ChEBI" id="CHEBI:15378"/>
        <dbReference type="ChEBI" id="CHEBI:16526"/>
        <dbReference type="ChEBI" id="CHEBI:17544"/>
        <dbReference type="EC" id="4.2.1.1"/>
    </reaction>
</comment>
<sequence>MPRIKELLASNKQWAERIQAEDPQFFEQLSKQQAPKFLWVGCSDSRVPATQIVDLPPGEIFVHRNVANVIVHTDLNALSVIQFAVEVLKVEHVLVVGHYGCGGVGAVLKKQRLGLIDNWLRHVEDVANKHIHALGDTLGFERRHDRLCELNAIEQAMHVCATTIVQEAWSRGQPLRVHAWVYGLSDGRINDLGLDVRDMDSMRTSYRQALDTLTAKWAQEDAA</sequence>
<keyword evidence="10" id="KW-1185">Reference proteome</keyword>
<protein>
    <recommendedName>
        <fullName evidence="7">Carbonic anhydrase</fullName>
        <ecNumber evidence="7">4.2.1.1</ecNumber>
    </recommendedName>
    <alternativeName>
        <fullName evidence="7">Carbonate dehydratase</fullName>
    </alternativeName>
</protein>
<keyword evidence="2 6" id="KW-0479">Metal-binding</keyword>
<dbReference type="GO" id="GO:0008270">
    <property type="term" value="F:zinc ion binding"/>
    <property type="evidence" value="ECO:0007669"/>
    <property type="project" value="UniProtKB-UniRule"/>
</dbReference>
<evidence type="ECO:0000256" key="6">
    <source>
        <dbReference type="PIRSR" id="PIRSR601765-1"/>
    </source>
</evidence>
<evidence type="ECO:0000313" key="9">
    <source>
        <dbReference type="EMBL" id="MBB6182878.1"/>
    </source>
</evidence>
<proteinExistence type="inferred from homology"/>
<evidence type="ECO:0000313" key="10">
    <source>
        <dbReference type="Proteomes" id="UP000029708"/>
    </source>
</evidence>
<dbReference type="HOGENOM" id="CLU_053879_3_0_6"/>
<dbReference type="Gene3D" id="3.40.1050.10">
    <property type="entry name" value="Carbonic anhydrase"/>
    <property type="match status" value="1"/>
</dbReference>
<name>A0A099CV18_9GAMM</name>
<dbReference type="RefSeq" id="WP_043101476.1">
    <property type="nucleotide sequence ID" value="NZ_JACHET010000001.1"/>
</dbReference>
<evidence type="ECO:0000256" key="4">
    <source>
        <dbReference type="ARBA" id="ARBA00023239"/>
    </source>
</evidence>
<evidence type="ECO:0000256" key="5">
    <source>
        <dbReference type="ARBA" id="ARBA00048348"/>
    </source>
</evidence>
<organism evidence="8 10">
    <name type="scientific">Oleiagrimonas soli</name>
    <dbReference type="NCBI Taxonomy" id="1543381"/>
    <lineage>
        <taxon>Bacteria</taxon>
        <taxon>Pseudomonadati</taxon>
        <taxon>Pseudomonadota</taxon>
        <taxon>Gammaproteobacteria</taxon>
        <taxon>Lysobacterales</taxon>
        <taxon>Rhodanobacteraceae</taxon>
        <taxon>Oleiagrimonas</taxon>
    </lineage>
</organism>
<dbReference type="PROSITE" id="PS00704">
    <property type="entry name" value="PROK_CO2_ANHYDRASE_1"/>
    <property type="match status" value="1"/>
</dbReference>
<evidence type="ECO:0000313" key="8">
    <source>
        <dbReference type="EMBL" id="KGI77624.1"/>
    </source>
</evidence>
<reference evidence="9 11" key="2">
    <citation type="submission" date="2020-08" db="EMBL/GenBank/DDBJ databases">
        <title>Genomic Encyclopedia of Type Strains, Phase IV (KMG-IV): sequencing the most valuable type-strain genomes for metagenomic binning, comparative biology and taxonomic classification.</title>
        <authorList>
            <person name="Goeker M."/>
        </authorList>
    </citation>
    <scope>NUCLEOTIDE SEQUENCE [LARGE SCALE GENOMIC DNA]</scope>
    <source>
        <strain evidence="9 11">DSM 107085</strain>
    </source>
</reference>
<keyword evidence="4 7" id="KW-0456">Lyase</keyword>
<dbReference type="FunFam" id="3.40.1050.10:FF:000001">
    <property type="entry name" value="Carbonic anhydrase"/>
    <property type="match status" value="1"/>
</dbReference>
<dbReference type="InterPro" id="IPR036874">
    <property type="entry name" value="Carbonic_anhydrase_sf"/>
</dbReference>
<dbReference type="NCBIfam" id="NF007756">
    <property type="entry name" value="PRK10437.1"/>
    <property type="match status" value="1"/>
</dbReference>
<evidence type="ECO:0000256" key="7">
    <source>
        <dbReference type="RuleBase" id="RU003956"/>
    </source>
</evidence>
<accession>A0A099CV18</accession>
<dbReference type="GO" id="GO:0015976">
    <property type="term" value="P:carbon utilization"/>
    <property type="evidence" value="ECO:0007669"/>
    <property type="project" value="InterPro"/>
</dbReference>
<feature type="binding site" evidence="6">
    <location>
        <position position="42"/>
    </location>
    <ligand>
        <name>Zn(2+)</name>
        <dbReference type="ChEBI" id="CHEBI:29105"/>
    </ligand>
</feature>
<feature type="binding site" evidence="6">
    <location>
        <position position="98"/>
    </location>
    <ligand>
        <name>Zn(2+)</name>
        <dbReference type="ChEBI" id="CHEBI:29105"/>
    </ligand>
</feature>
<dbReference type="EMBL" id="JROI01000011">
    <property type="protein sequence ID" value="KGI77624.1"/>
    <property type="molecule type" value="Genomic_DNA"/>
</dbReference>
<dbReference type="Proteomes" id="UP000029708">
    <property type="component" value="Unassembled WGS sequence"/>
</dbReference>
<dbReference type="InterPro" id="IPR015892">
    <property type="entry name" value="Carbonic_anhydrase_CS"/>
</dbReference>
<keyword evidence="3 6" id="KW-0862">Zinc</keyword>
<dbReference type="PANTHER" id="PTHR11002">
    <property type="entry name" value="CARBONIC ANHYDRASE"/>
    <property type="match status" value="1"/>
</dbReference>
<comment type="caution">
    <text evidence="8">The sequence shown here is derived from an EMBL/GenBank/DDBJ whole genome shotgun (WGS) entry which is preliminary data.</text>
</comment>
<comment type="function">
    <text evidence="7">Reversible hydration of carbon dioxide.</text>
</comment>
<dbReference type="Proteomes" id="UP000560000">
    <property type="component" value="Unassembled WGS sequence"/>
</dbReference>
<feature type="binding site" evidence="6">
    <location>
        <position position="101"/>
    </location>
    <ligand>
        <name>Zn(2+)</name>
        <dbReference type="ChEBI" id="CHEBI:29105"/>
    </ligand>
</feature>
<dbReference type="EMBL" id="JACHET010000001">
    <property type="protein sequence ID" value="MBB6182878.1"/>
    <property type="molecule type" value="Genomic_DNA"/>
</dbReference>
<dbReference type="SUPFAM" id="SSF53056">
    <property type="entry name" value="beta-carbonic anhydrase, cab"/>
    <property type="match status" value="1"/>
</dbReference>
<evidence type="ECO:0000313" key="11">
    <source>
        <dbReference type="Proteomes" id="UP000560000"/>
    </source>
</evidence>
<dbReference type="STRING" id="1543381.LF63_0110030"/>
<dbReference type="Pfam" id="PF00484">
    <property type="entry name" value="Pro_CA"/>
    <property type="match status" value="1"/>
</dbReference>
<comment type="similarity">
    <text evidence="1 7">Belongs to the beta-class carbonic anhydrase family.</text>
</comment>
<reference evidence="8 10" key="1">
    <citation type="submission" date="2014-09" db="EMBL/GenBank/DDBJ databases">
        <title>Xanthomonadaceae 3.5X direct submission.</title>
        <authorList>
            <person name="Fang T."/>
            <person name="Wang H."/>
        </authorList>
    </citation>
    <scope>NUCLEOTIDE SEQUENCE [LARGE SCALE GENOMIC DNA]</scope>
    <source>
        <strain evidence="8 10">3.5X</strain>
    </source>
</reference>
<dbReference type="EC" id="4.2.1.1" evidence="7"/>